<dbReference type="Gene3D" id="3.40.50.1820">
    <property type="entry name" value="alpha/beta hydrolase"/>
    <property type="match status" value="1"/>
</dbReference>
<evidence type="ECO:0000313" key="2">
    <source>
        <dbReference type="Proteomes" id="UP000006671"/>
    </source>
</evidence>
<accession>D2VEE0</accession>
<reference evidence="1 2" key="1">
    <citation type="journal article" date="2010" name="Cell">
        <title>The genome of Naegleria gruberi illuminates early eukaryotic versatility.</title>
        <authorList>
            <person name="Fritz-Laylin L.K."/>
            <person name="Prochnik S.E."/>
            <person name="Ginger M.L."/>
            <person name="Dacks J.B."/>
            <person name="Carpenter M.L."/>
            <person name="Field M.C."/>
            <person name="Kuo A."/>
            <person name="Paredez A."/>
            <person name="Chapman J."/>
            <person name="Pham J."/>
            <person name="Shu S."/>
            <person name="Neupane R."/>
            <person name="Cipriano M."/>
            <person name="Mancuso J."/>
            <person name="Tu H."/>
            <person name="Salamov A."/>
            <person name="Lindquist E."/>
            <person name="Shapiro H."/>
            <person name="Lucas S."/>
            <person name="Grigoriev I.V."/>
            <person name="Cande W.Z."/>
            <person name="Fulton C."/>
            <person name="Rokhsar D.S."/>
            <person name="Dawson S.C."/>
        </authorList>
    </citation>
    <scope>NUCLEOTIDE SEQUENCE [LARGE SCALE GENOMIC DNA]</scope>
    <source>
        <strain evidence="1 2">NEG-M</strain>
    </source>
</reference>
<name>D2VEE0_NAEGR</name>
<dbReference type="AlphaFoldDB" id="D2VEE0"/>
<dbReference type="EMBL" id="GG738866">
    <property type="protein sequence ID" value="EFC44861.1"/>
    <property type="molecule type" value="Genomic_DNA"/>
</dbReference>
<dbReference type="InParanoid" id="D2VEE0"/>
<gene>
    <name evidence="1" type="ORF">NAEGRDRAFT_67245</name>
</gene>
<dbReference type="Proteomes" id="UP000006671">
    <property type="component" value="Unassembled WGS sequence"/>
</dbReference>
<proteinExistence type="predicted"/>
<dbReference type="RefSeq" id="XP_002677605.1">
    <property type="nucleotide sequence ID" value="XM_002677559.1"/>
</dbReference>
<dbReference type="SUPFAM" id="SSF53474">
    <property type="entry name" value="alpha/beta-Hydrolases"/>
    <property type="match status" value="1"/>
</dbReference>
<dbReference type="VEuPathDB" id="AmoebaDB:NAEGRDRAFT_67245"/>
<dbReference type="InterPro" id="IPR029058">
    <property type="entry name" value="AB_hydrolase_fold"/>
</dbReference>
<keyword evidence="2" id="KW-1185">Reference proteome</keyword>
<protein>
    <submittedName>
        <fullName evidence="1">Predicted protein</fullName>
    </submittedName>
</protein>
<dbReference type="KEGG" id="ngr:NAEGRDRAFT_67245"/>
<dbReference type="OrthoDB" id="408373at2759"/>
<dbReference type="GeneID" id="8848920"/>
<organism evidence="2">
    <name type="scientific">Naegleria gruberi</name>
    <name type="common">Amoeba</name>
    <dbReference type="NCBI Taxonomy" id="5762"/>
    <lineage>
        <taxon>Eukaryota</taxon>
        <taxon>Discoba</taxon>
        <taxon>Heterolobosea</taxon>
        <taxon>Tetramitia</taxon>
        <taxon>Eutetramitia</taxon>
        <taxon>Vahlkampfiidae</taxon>
        <taxon>Naegleria</taxon>
    </lineage>
</organism>
<evidence type="ECO:0000313" key="1">
    <source>
        <dbReference type="EMBL" id="EFC44861.1"/>
    </source>
</evidence>
<sequence length="119" mass="13650">MQTLPADNCTYLKTKHGKTRYILDGPSESDQVDHAIVFVCGISSHSYSYLHLMKAIEQTLNSSSASSEKTIYLRYDKYGRGKSENPEIEHSADLFVDQLYELIDNLIIKAHTKRGWYIF</sequence>